<organism evidence="2 3">
    <name type="scientific">Thraustotheca clavata</name>
    <dbReference type="NCBI Taxonomy" id="74557"/>
    <lineage>
        <taxon>Eukaryota</taxon>
        <taxon>Sar</taxon>
        <taxon>Stramenopiles</taxon>
        <taxon>Oomycota</taxon>
        <taxon>Saprolegniomycetes</taxon>
        <taxon>Saprolegniales</taxon>
        <taxon>Achlyaceae</taxon>
        <taxon>Thraustotheca</taxon>
    </lineage>
</organism>
<proteinExistence type="predicted"/>
<feature type="coiled-coil region" evidence="1">
    <location>
        <begin position="18"/>
        <end position="45"/>
    </location>
</feature>
<dbReference type="Proteomes" id="UP000243217">
    <property type="component" value="Unassembled WGS sequence"/>
</dbReference>
<name>A0A1V9Z114_9STRA</name>
<evidence type="ECO:0000313" key="2">
    <source>
        <dbReference type="EMBL" id="OQR91696.1"/>
    </source>
</evidence>
<gene>
    <name evidence="2" type="ORF">THRCLA_08903</name>
</gene>
<reference evidence="2 3" key="1">
    <citation type="journal article" date="2014" name="Genome Biol. Evol.">
        <title>The secreted proteins of Achlya hypogyna and Thraustotheca clavata identify the ancestral oomycete secretome and reveal gene acquisitions by horizontal gene transfer.</title>
        <authorList>
            <person name="Misner I."/>
            <person name="Blouin N."/>
            <person name="Leonard G."/>
            <person name="Richards T.A."/>
            <person name="Lane C.E."/>
        </authorList>
    </citation>
    <scope>NUCLEOTIDE SEQUENCE [LARGE SCALE GENOMIC DNA]</scope>
    <source>
        <strain evidence="2 3">ATCC 34112</strain>
    </source>
</reference>
<protein>
    <submittedName>
        <fullName evidence="2">Uncharacterized protein</fullName>
    </submittedName>
</protein>
<evidence type="ECO:0000256" key="1">
    <source>
        <dbReference type="SAM" id="Coils"/>
    </source>
</evidence>
<keyword evidence="1" id="KW-0175">Coiled coil</keyword>
<comment type="caution">
    <text evidence="2">The sequence shown here is derived from an EMBL/GenBank/DDBJ whole genome shotgun (WGS) entry which is preliminary data.</text>
</comment>
<dbReference type="OrthoDB" id="10335560at2759"/>
<sequence>MSSGIQLIPSSVDSMNTLSSMRRELTQYHRELETLNQDKDNFQKKYIRPDISSQLLATAKGLRRLKLLLSKLTHWAFSYEDKRAKKMLMRIEAQVDDVQLKIVRLRQDIMNHCLQNEIELPPFLTQIPVGFFDQGYILRLFQTLQATTSSVSGHLRGLNDNATVRESTGWHITTYLDQKTMTASYQVKTPIVGKDWRPKDVWNDLWELHANRVRFLELFGEVLCNYTLISRDNDVIVFRVNAIGTEILLYVCCYRMKVGDAYQIHFCILDHQLNSVGVVSTTHIQDVKSKKGHDVCFLMTMGTFQMMDMSNWDGIDAPQRADRLLAANAFGAVRWAKELPDEVVARHGTWYYHEMDAQGDMLRDQFPCKFQRSAQHQAGYEVYDDSL</sequence>
<keyword evidence="3" id="KW-1185">Reference proteome</keyword>
<dbReference type="AlphaFoldDB" id="A0A1V9Z114"/>
<accession>A0A1V9Z114</accession>
<dbReference type="EMBL" id="JNBS01002396">
    <property type="protein sequence ID" value="OQR91696.1"/>
    <property type="molecule type" value="Genomic_DNA"/>
</dbReference>
<evidence type="ECO:0000313" key="3">
    <source>
        <dbReference type="Proteomes" id="UP000243217"/>
    </source>
</evidence>